<feature type="transmembrane region" description="Helical" evidence="7">
    <location>
        <begin position="383"/>
        <end position="405"/>
    </location>
</feature>
<proteinExistence type="inferred from homology"/>
<evidence type="ECO:0000256" key="2">
    <source>
        <dbReference type="ARBA" id="ARBA00022448"/>
    </source>
</evidence>
<evidence type="ECO:0000259" key="8">
    <source>
        <dbReference type="PROSITE" id="PS50928"/>
    </source>
</evidence>
<dbReference type="EMBL" id="BAAAQD010000048">
    <property type="protein sequence ID" value="GAA1572185.1"/>
    <property type="molecule type" value="Genomic_DNA"/>
</dbReference>
<feature type="domain" description="ABC transmembrane type-1" evidence="8">
    <location>
        <begin position="384"/>
        <end position="567"/>
    </location>
</feature>
<keyword evidence="2 7" id="KW-0813">Transport</keyword>
<keyword evidence="4 7" id="KW-0812">Transmembrane</keyword>
<dbReference type="InterPro" id="IPR035906">
    <property type="entry name" value="MetI-like_sf"/>
</dbReference>
<accession>A0ABN2D811</accession>
<feature type="transmembrane region" description="Helical" evidence="7">
    <location>
        <begin position="139"/>
        <end position="159"/>
    </location>
</feature>
<dbReference type="Pfam" id="PF00528">
    <property type="entry name" value="BPD_transp_1"/>
    <property type="match status" value="2"/>
</dbReference>
<comment type="similarity">
    <text evidence="7">Belongs to the binding-protein-dependent transport system permease family.</text>
</comment>
<feature type="transmembrane region" description="Helical" evidence="7">
    <location>
        <begin position="550"/>
        <end position="570"/>
    </location>
</feature>
<evidence type="ECO:0000313" key="10">
    <source>
        <dbReference type="Proteomes" id="UP001501470"/>
    </source>
</evidence>
<dbReference type="InterPro" id="IPR005769">
    <property type="entry name" value="PhnE/PtxC"/>
</dbReference>
<evidence type="ECO:0000256" key="7">
    <source>
        <dbReference type="RuleBase" id="RU363032"/>
    </source>
</evidence>
<feature type="domain" description="ABC transmembrane type-1" evidence="8">
    <location>
        <begin position="84"/>
        <end position="267"/>
    </location>
</feature>
<sequence length="575" mass="60626">MSATDLPEMPVLDLDRVVKRPAPAPSTIVAAGLLVALVGFAVWSLNEIGFTAETFTESADKVGPFLDRMLPLRFPPVQELLRSIGVTLGVVLCGTAISALLSVPVAYISARNTSPLPWLVPIGRAIGVVARAVPDVVLAMLFVLLFTLGSLPGILAIALHSIGMISKLFADAIEQIDEGPRQAIRATGASRAQEFWSGIFPQVLPSWIATTLHRSDINLRGSVLLGYAGIIGLGYDLRLSLESLNYHKAMAFALVIFGLCVLFEIVSTVIRAQLLGAAPTGRSLGSRLARRLPAPDLPVTAAVPATHDRDAAVAAAMRRPWNADRVRSTAAVAGAVTVIVAAVIGSEAKWLDLFRFWGQIPFLLDRTWPPSIEPRTWADVFDALLVTLEIAAAATLLSVVLSLLVGPLAARNAAPNGPTRAAARLLLLVVRSVPELILAIVLIIVTGLGPQAGTLALGFVGVGLLGKLIADSLEEAAPGPQVAVRSVGATRTQVFFSSTARLSVPAFVGHTLYLLDSNIRSATVLGIVAAGGIGYYLVDATRVSRYDQVTAFVIVLVAVVLVVEAVSAVIRRALR</sequence>
<comment type="subcellular location">
    <subcellularLocation>
        <location evidence="1 7">Cell membrane</location>
        <topology evidence="1 7">Multi-pass membrane protein</topology>
    </subcellularLocation>
</comment>
<feature type="transmembrane region" description="Helical" evidence="7">
    <location>
        <begin position="425"/>
        <end position="446"/>
    </location>
</feature>
<protein>
    <submittedName>
        <fullName evidence="9">Phosphonate ABC transporter, permease protein PhnE</fullName>
    </submittedName>
</protein>
<keyword evidence="10" id="KW-1185">Reference proteome</keyword>
<dbReference type="CDD" id="cd06261">
    <property type="entry name" value="TM_PBP2"/>
    <property type="match status" value="1"/>
</dbReference>
<evidence type="ECO:0000313" key="9">
    <source>
        <dbReference type="EMBL" id="GAA1572185.1"/>
    </source>
</evidence>
<dbReference type="PANTHER" id="PTHR30043:SF1">
    <property type="entry name" value="ABC TRANSPORT SYSTEM PERMEASE PROTEIN P69"/>
    <property type="match status" value="1"/>
</dbReference>
<keyword evidence="5 7" id="KW-1133">Transmembrane helix</keyword>
<feature type="transmembrane region" description="Helical" evidence="7">
    <location>
        <begin position="217"/>
        <end position="237"/>
    </location>
</feature>
<dbReference type="RefSeq" id="WP_344514610.1">
    <property type="nucleotide sequence ID" value="NZ_BAAAQD010000048.1"/>
</dbReference>
<dbReference type="Proteomes" id="UP001501470">
    <property type="component" value="Unassembled WGS sequence"/>
</dbReference>
<reference evidence="9 10" key="1">
    <citation type="journal article" date="2019" name="Int. J. Syst. Evol. Microbiol.">
        <title>The Global Catalogue of Microorganisms (GCM) 10K type strain sequencing project: providing services to taxonomists for standard genome sequencing and annotation.</title>
        <authorList>
            <consortium name="The Broad Institute Genomics Platform"/>
            <consortium name="The Broad Institute Genome Sequencing Center for Infectious Disease"/>
            <person name="Wu L."/>
            <person name="Ma J."/>
        </authorList>
    </citation>
    <scope>NUCLEOTIDE SEQUENCE [LARGE SCALE GENOMIC DNA]</scope>
    <source>
        <strain evidence="9 10">JCM 15933</strain>
    </source>
</reference>
<dbReference type="NCBIfam" id="TIGR01097">
    <property type="entry name" value="PhnE"/>
    <property type="match status" value="2"/>
</dbReference>
<comment type="caution">
    <text evidence="9">The sequence shown here is derived from an EMBL/GenBank/DDBJ whole genome shotgun (WGS) entry which is preliminary data.</text>
</comment>
<gene>
    <name evidence="9" type="primary">phnE</name>
    <name evidence="9" type="ORF">GCM10009827_112750</name>
</gene>
<feature type="transmembrane region" description="Helical" evidence="7">
    <location>
        <begin position="80"/>
        <end position="103"/>
    </location>
</feature>
<dbReference type="PANTHER" id="PTHR30043">
    <property type="entry name" value="PHOSPHONATES TRANSPORT SYSTEM PERMEASE PROTEIN"/>
    <property type="match status" value="1"/>
</dbReference>
<evidence type="ECO:0000256" key="4">
    <source>
        <dbReference type="ARBA" id="ARBA00022692"/>
    </source>
</evidence>
<dbReference type="Gene3D" id="1.10.3720.10">
    <property type="entry name" value="MetI-like"/>
    <property type="match status" value="2"/>
</dbReference>
<feature type="transmembrane region" description="Helical" evidence="7">
    <location>
        <begin position="519"/>
        <end position="538"/>
    </location>
</feature>
<dbReference type="SUPFAM" id="SSF161098">
    <property type="entry name" value="MetI-like"/>
    <property type="match status" value="2"/>
</dbReference>
<feature type="transmembrane region" description="Helical" evidence="7">
    <location>
        <begin position="26"/>
        <end position="45"/>
    </location>
</feature>
<keyword evidence="3" id="KW-1003">Cell membrane</keyword>
<organism evidence="9 10">
    <name type="scientific">Dactylosporangium maewongense</name>
    <dbReference type="NCBI Taxonomy" id="634393"/>
    <lineage>
        <taxon>Bacteria</taxon>
        <taxon>Bacillati</taxon>
        <taxon>Actinomycetota</taxon>
        <taxon>Actinomycetes</taxon>
        <taxon>Micromonosporales</taxon>
        <taxon>Micromonosporaceae</taxon>
        <taxon>Dactylosporangium</taxon>
    </lineage>
</organism>
<feature type="transmembrane region" description="Helical" evidence="7">
    <location>
        <begin position="326"/>
        <end position="345"/>
    </location>
</feature>
<dbReference type="PROSITE" id="PS50928">
    <property type="entry name" value="ABC_TM1"/>
    <property type="match status" value="2"/>
</dbReference>
<evidence type="ECO:0000256" key="6">
    <source>
        <dbReference type="ARBA" id="ARBA00023136"/>
    </source>
</evidence>
<evidence type="ECO:0000256" key="5">
    <source>
        <dbReference type="ARBA" id="ARBA00022989"/>
    </source>
</evidence>
<keyword evidence="6 7" id="KW-0472">Membrane</keyword>
<dbReference type="InterPro" id="IPR000515">
    <property type="entry name" value="MetI-like"/>
</dbReference>
<evidence type="ECO:0000256" key="3">
    <source>
        <dbReference type="ARBA" id="ARBA00022475"/>
    </source>
</evidence>
<name>A0ABN2D811_9ACTN</name>
<evidence type="ECO:0000256" key="1">
    <source>
        <dbReference type="ARBA" id="ARBA00004651"/>
    </source>
</evidence>
<feature type="transmembrane region" description="Helical" evidence="7">
    <location>
        <begin position="249"/>
        <end position="270"/>
    </location>
</feature>